<feature type="region of interest" description="Disordered" evidence="1">
    <location>
        <begin position="89"/>
        <end position="114"/>
    </location>
</feature>
<evidence type="ECO:0000313" key="3">
    <source>
        <dbReference type="Proteomes" id="UP000720189"/>
    </source>
</evidence>
<dbReference type="OrthoDB" id="21470at2759"/>
<dbReference type="EMBL" id="JAGMUX010000009">
    <property type="protein sequence ID" value="KAH7248551.1"/>
    <property type="molecule type" value="Genomic_DNA"/>
</dbReference>
<proteinExistence type="predicted"/>
<organism evidence="2 3">
    <name type="scientific">Fusarium redolens</name>
    <dbReference type="NCBI Taxonomy" id="48865"/>
    <lineage>
        <taxon>Eukaryota</taxon>
        <taxon>Fungi</taxon>
        <taxon>Dikarya</taxon>
        <taxon>Ascomycota</taxon>
        <taxon>Pezizomycotina</taxon>
        <taxon>Sordariomycetes</taxon>
        <taxon>Hypocreomycetidae</taxon>
        <taxon>Hypocreales</taxon>
        <taxon>Nectriaceae</taxon>
        <taxon>Fusarium</taxon>
        <taxon>Fusarium redolens species complex</taxon>
    </lineage>
</organism>
<gene>
    <name evidence="2" type="ORF">BKA55DRAFT_379768</name>
</gene>
<dbReference type="RefSeq" id="XP_046048346.1">
    <property type="nucleotide sequence ID" value="XM_046185952.1"/>
</dbReference>
<reference evidence="2" key="1">
    <citation type="journal article" date="2021" name="Nat. Commun.">
        <title>Genetic determinants of endophytism in the Arabidopsis root mycobiome.</title>
        <authorList>
            <person name="Mesny F."/>
            <person name="Miyauchi S."/>
            <person name="Thiergart T."/>
            <person name="Pickel B."/>
            <person name="Atanasova L."/>
            <person name="Karlsson M."/>
            <person name="Huettel B."/>
            <person name="Barry K.W."/>
            <person name="Haridas S."/>
            <person name="Chen C."/>
            <person name="Bauer D."/>
            <person name="Andreopoulos W."/>
            <person name="Pangilinan J."/>
            <person name="LaButti K."/>
            <person name="Riley R."/>
            <person name="Lipzen A."/>
            <person name="Clum A."/>
            <person name="Drula E."/>
            <person name="Henrissat B."/>
            <person name="Kohler A."/>
            <person name="Grigoriev I.V."/>
            <person name="Martin F.M."/>
            <person name="Hacquard S."/>
        </authorList>
    </citation>
    <scope>NUCLEOTIDE SEQUENCE</scope>
    <source>
        <strain evidence="2">MPI-CAGE-AT-0023</strain>
    </source>
</reference>
<keyword evidence="3" id="KW-1185">Reference proteome</keyword>
<evidence type="ECO:0000256" key="1">
    <source>
        <dbReference type="SAM" id="MobiDB-lite"/>
    </source>
</evidence>
<name>A0A9P9H036_FUSRE</name>
<sequence length="114" mass="12484">MTLLSRSLNPLLGSSYLSRSFEPIAWIFMVTPASHGSGEEQSSTLQHNHSKGNSSLCLRPVTFVSAGPSEPLKLLDMIPTFPLASSSQWLPQHRTAAERRSDAQRKGTKQHPAT</sequence>
<evidence type="ECO:0000313" key="2">
    <source>
        <dbReference type="EMBL" id="KAH7248551.1"/>
    </source>
</evidence>
<dbReference type="AlphaFoldDB" id="A0A9P9H036"/>
<protein>
    <submittedName>
        <fullName evidence="2">Uncharacterized protein</fullName>
    </submittedName>
</protein>
<feature type="compositionally biased region" description="Basic and acidic residues" evidence="1">
    <location>
        <begin position="95"/>
        <end position="105"/>
    </location>
</feature>
<dbReference type="Proteomes" id="UP000720189">
    <property type="component" value="Unassembled WGS sequence"/>
</dbReference>
<comment type="caution">
    <text evidence="2">The sequence shown here is derived from an EMBL/GenBank/DDBJ whole genome shotgun (WGS) entry which is preliminary data.</text>
</comment>
<accession>A0A9P9H036</accession>
<dbReference type="GeneID" id="70215906"/>